<dbReference type="EC" id="2.7.7.101" evidence="12"/>
<dbReference type="EMBL" id="SKFG01000018">
    <property type="protein sequence ID" value="TCZ75572.1"/>
    <property type="molecule type" value="Genomic_DNA"/>
</dbReference>
<keyword evidence="8 12" id="KW-0862">Zinc</keyword>
<dbReference type="AlphaFoldDB" id="A0A4V2WNI7"/>
<dbReference type="InterPro" id="IPR013264">
    <property type="entry name" value="DNAG_N"/>
</dbReference>
<gene>
    <name evidence="12" type="primary">dnaG</name>
    <name evidence="17" type="ORF">E0485_16915</name>
</gene>
<dbReference type="Pfam" id="PF01807">
    <property type="entry name" value="Zn_ribbon_DnaG"/>
    <property type="match status" value="1"/>
</dbReference>
<dbReference type="InterPro" id="IPR036977">
    <property type="entry name" value="DNA_primase_Znf_CHC2"/>
</dbReference>
<evidence type="ECO:0000256" key="12">
    <source>
        <dbReference type="HAMAP-Rule" id="MF_00974"/>
    </source>
</evidence>
<dbReference type="InterPro" id="IPR006171">
    <property type="entry name" value="TOPRIM_dom"/>
</dbReference>
<comment type="domain">
    <text evidence="12">Contains an N-terminal zinc-binding domain, a central core domain that contains the primase activity, and a C-terminal DnaB-binding domain.</text>
</comment>
<evidence type="ECO:0000256" key="3">
    <source>
        <dbReference type="ARBA" id="ARBA00022679"/>
    </source>
</evidence>
<keyword evidence="15" id="KW-0175">Coiled coil</keyword>
<evidence type="ECO:0000313" key="18">
    <source>
        <dbReference type="Proteomes" id="UP000295418"/>
    </source>
</evidence>
<dbReference type="GO" id="GO:0003677">
    <property type="term" value="F:DNA binding"/>
    <property type="evidence" value="ECO:0007669"/>
    <property type="project" value="UniProtKB-KW"/>
</dbReference>
<evidence type="ECO:0000256" key="10">
    <source>
        <dbReference type="ARBA" id="ARBA00023125"/>
    </source>
</evidence>
<reference evidence="17 18" key="1">
    <citation type="submission" date="2019-03" db="EMBL/GenBank/DDBJ databases">
        <authorList>
            <person name="Kim M.K.M."/>
        </authorList>
    </citation>
    <scope>NUCLEOTIDE SEQUENCE [LARGE SCALE GENOMIC DNA]</scope>
    <source>
        <strain evidence="17 18">18JY21-1</strain>
    </source>
</reference>
<evidence type="ECO:0000256" key="5">
    <source>
        <dbReference type="ARBA" id="ARBA00022705"/>
    </source>
</evidence>
<comment type="caution">
    <text evidence="17">The sequence shown here is derived from an EMBL/GenBank/DDBJ whole genome shotgun (WGS) entry which is preliminary data.</text>
</comment>
<dbReference type="GO" id="GO:0006269">
    <property type="term" value="P:DNA replication, synthesis of primer"/>
    <property type="evidence" value="ECO:0007669"/>
    <property type="project" value="UniProtKB-UniRule"/>
</dbReference>
<comment type="subunit">
    <text evidence="12">Monomer. Interacts with DnaB.</text>
</comment>
<feature type="domain" description="Toprim" evidence="16">
    <location>
        <begin position="262"/>
        <end position="341"/>
    </location>
</feature>
<dbReference type="PIRSF" id="PIRSF002811">
    <property type="entry name" value="DnaG"/>
    <property type="match status" value="1"/>
</dbReference>
<dbReference type="FunFam" id="3.90.580.10:FF:000001">
    <property type="entry name" value="DNA primase"/>
    <property type="match status" value="1"/>
</dbReference>
<evidence type="ECO:0000256" key="2">
    <source>
        <dbReference type="ARBA" id="ARBA00022515"/>
    </source>
</evidence>
<keyword evidence="18" id="KW-1185">Reference proteome</keyword>
<comment type="cofactor">
    <cofactor evidence="12 13 14">
        <name>Zn(2+)</name>
        <dbReference type="ChEBI" id="CHEBI:29105"/>
    </cofactor>
    <text evidence="12 13 14">Binds 1 zinc ion per monomer.</text>
</comment>
<keyword evidence="10 12" id="KW-0238">DNA-binding</keyword>
<dbReference type="InterPro" id="IPR016136">
    <property type="entry name" value="DNA_helicase_N/primase_C"/>
</dbReference>
<dbReference type="Gene3D" id="3.90.580.10">
    <property type="entry name" value="Zinc finger, CHC2-type domain"/>
    <property type="match status" value="1"/>
</dbReference>
<keyword evidence="6 12" id="KW-0479">Metal-binding</keyword>
<evidence type="ECO:0000313" key="17">
    <source>
        <dbReference type="EMBL" id="TCZ75572.1"/>
    </source>
</evidence>
<dbReference type="InterPro" id="IPR050219">
    <property type="entry name" value="DnaG_primase"/>
</dbReference>
<dbReference type="NCBIfam" id="TIGR01391">
    <property type="entry name" value="dnaG"/>
    <property type="match status" value="1"/>
</dbReference>
<comment type="function">
    <text evidence="12 13">RNA polymerase that catalyzes the synthesis of short RNA molecules used as primers for DNA polymerase during DNA replication.</text>
</comment>
<sequence length="610" mass="68704">MGSGRIPDKVIEEVLSHHDIVDVVGKYVSLSKQGHYLKGLCPFHSEKTPSFTVTPEKQIYHCFGCGAGGNSIQFVMEIEGYSFAEAVRRLAVDANIEVTWDQPSEADSQAGFERTTLMKAHELTAKLYQYILRNTDQGKEALQYVRSRGLSDKMIDTFGIGYAPANWDTLTQLLEKRGFSLPLMERGGLISARSEGGGFVDRFRNRIIFPICDTSGGVIAFAGRAFGEAQPKYLNSPETMLFNKSRSLFHLHAARPQIRKDHTVIIFEGFMDVIKAWSAGVHNGVATMGTAFTPEQADIIRRLAERVIICYDGDSAGQAAAAKCIPMLEKVNCSVSVAMIPDGKDPDEYIESNGQDRFVREIIRGAVPAMRFRLLHSRKNYNLNEEGDRLRYLQAAVEIIGELSSPLERDHYVKDLSVEFNESYEVLKHSLHEARLSQQKKMKAGDKKPKRWNNVMNNGRTDVGIVQYQAYHRAERLLLSVMMRSTEVCRYVQEHLGDGFNVEAHAALAAYLYSYYTEHDELSHSSFLATLRDASLEKLASSIAIIEDGHVISFDIIDDYIREISNYGLLQEIERKKEEIIRAEREGDSLRAAQIAIEKISLENQLAQRK</sequence>
<dbReference type="InterPro" id="IPR030846">
    <property type="entry name" value="DnaG_bac"/>
</dbReference>
<feature type="zinc finger region" description="CHC2-type" evidence="12 14">
    <location>
        <begin position="41"/>
        <end position="65"/>
    </location>
</feature>
<dbReference type="GO" id="GO:0005737">
    <property type="term" value="C:cytoplasm"/>
    <property type="evidence" value="ECO:0007669"/>
    <property type="project" value="TreeGrafter"/>
</dbReference>
<dbReference type="SMART" id="SM00400">
    <property type="entry name" value="ZnF_CHCC"/>
    <property type="match status" value="1"/>
</dbReference>
<dbReference type="Proteomes" id="UP000295418">
    <property type="component" value="Unassembled WGS sequence"/>
</dbReference>
<keyword evidence="7 12" id="KW-0863">Zinc-finger</keyword>
<dbReference type="CDD" id="cd03364">
    <property type="entry name" value="TOPRIM_DnaG_primases"/>
    <property type="match status" value="1"/>
</dbReference>
<dbReference type="SMART" id="SM00493">
    <property type="entry name" value="TOPRIM"/>
    <property type="match status" value="1"/>
</dbReference>
<keyword evidence="11 12" id="KW-0804">Transcription</keyword>
<evidence type="ECO:0000259" key="16">
    <source>
        <dbReference type="PROSITE" id="PS50880"/>
    </source>
</evidence>
<name>A0A4V2WNI7_9BACL</name>
<keyword evidence="5 12" id="KW-0235">DNA replication</keyword>
<dbReference type="Pfam" id="PF08275">
    <property type="entry name" value="DNAG_N"/>
    <property type="match status" value="1"/>
</dbReference>
<keyword evidence="2 12" id="KW-0639">Primosome</keyword>
<evidence type="ECO:0000256" key="9">
    <source>
        <dbReference type="ARBA" id="ARBA00022842"/>
    </source>
</evidence>
<organism evidence="17 18">
    <name type="scientific">Paenibacillus albiflavus</name>
    <dbReference type="NCBI Taxonomy" id="2545760"/>
    <lineage>
        <taxon>Bacteria</taxon>
        <taxon>Bacillati</taxon>
        <taxon>Bacillota</taxon>
        <taxon>Bacilli</taxon>
        <taxon>Bacillales</taxon>
        <taxon>Paenibacillaceae</taxon>
        <taxon>Paenibacillus</taxon>
    </lineage>
</organism>
<evidence type="ECO:0000256" key="8">
    <source>
        <dbReference type="ARBA" id="ARBA00022833"/>
    </source>
</evidence>
<dbReference type="HAMAP" id="MF_00974">
    <property type="entry name" value="DNA_primase_DnaG"/>
    <property type="match status" value="1"/>
</dbReference>
<dbReference type="Pfam" id="PF13155">
    <property type="entry name" value="Toprim_2"/>
    <property type="match status" value="1"/>
</dbReference>
<evidence type="ECO:0000256" key="1">
    <source>
        <dbReference type="ARBA" id="ARBA00022478"/>
    </source>
</evidence>
<accession>A0A4V2WNI7</accession>
<evidence type="ECO:0000256" key="13">
    <source>
        <dbReference type="PIRNR" id="PIRNR002811"/>
    </source>
</evidence>
<dbReference type="FunFam" id="3.90.980.10:FF:000001">
    <property type="entry name" value="DNA primase"/>
    <property type="match status" value="1"/>
</dbReference>
<dbReference type="InterPro" id="IPR006295">
    <property type="entry name" value="DNA_primase_DnaG"/>
</dbReference>
<comment type="similarity">
    <text evidence="12 13">Belongs to the DnaG primase family.</text>
</comment>
<dbReference type="GO" id="GO:0003899">
    <property type="term" value="F:DNA-directed RNA polymerase activity"/>
    <property type="evidence" value="ECO:0007669"/>
    <property type="project" value="UniProtKB-UniRule"/>
</dbReference>
<evidence type="ECO:0000256" key="4">
    <source>
        <dbReference type="ARBA" id="ARBA00022695"/>
    </source>
</evidence>
<dbReference type="Gene3D" id="1.10.860.10">
    <property type="entry name" value="DNAb Helicase, Chain A"/>
    <property type="match status" value="1"/>
</dbReference>
<keyword evidence="4 12" id="KW-0548">Nucleotidyltransferase</keyword>
<dbReference type="Pfam" id="PF10410">
    <property type="entry name" value="DnaB_bind"/>
    <property type="match status" value="1"/>
</dbReference>
<dbReference type="OrthoDB" id="9803773at2"/>
<dbReference type="GO" id="GO:0000428">
    <property type="term" value="C:DNA-directed RNA polymerase complex"/>
    <property type="evidence" value="ECO:0007669"/>
    <property type="project" value="UniProtKB-KW"/>
</dbReference>
<evidence type="ECO:0000256" key="7">
    <source>
        <dbReference type="ARBA" id="ARBA00022771"/>
    </source>
</evidence>
<protein>
    <recommendedName>
        <fullName evidence="12 13">DNA primase</fullName>
        <ecNumber evidence="12">2.7.7.101</ecNumber>
    </recommendedName>
</protein>
<dbReference type="PANTHER" id="PTHR30313:SF2">
    <property type="entry name" value="DNA PRIMASE"/>
    <property type="match status" value="1"/>
</dbReference>
<keyword evidence="1 12" id="KW-0240">DNA-directed RNA polymerase</keyword>
<dbReference type="SUPFAM" id="SSF57783">
    <property type="entry name" value="Zinc beta-ribbon"/>
    <property type="match status" value="1"/>
</dbReference>
<comment type="catalytic activity">
    <reaction evidence="12">
        <text>ssDNA + n NTP = ssDNA/pppN(pN)n-1 hybrid + (n-1) diphosphate.</text>
        <dbReference type="EC" id="2.7.7.101"/>
    </reaction>
</comment>
<dbReference type="InterPro" id="IPR037068">
    <property type="entry name" value="DNA_primase_core_N_sf"/>
</dbReference>
<dbReference type="GO" id="GO:1990077">
    <property type="term" value="C:primosome complex"/>
    <property type="evidence" value="ECO:0007669"/>
    <property type="project" value="UniProtKB-KW"/>
</dbReference>
<keyword evidence="9" id="KW-0460">Magnesium</keyword>
<dbReference type="Gene3D" id="3.40.1360.10">
    <property type="match status" value="1"/>
</dbReference>
<proteinExistence type="inferred from homology"/>
<evidence type="ECO:0000256" key="11">
    <source>
        <dbReference type="ARBA" id="ARBA00023163"/>
    </source>
</evidence>
<feature type="coiled-coil region" evidence="15">
    <location>
        <begin position="566"/>
        <end position="610"/>
    </location>
</feature>
<evidence type="ECO:0000256" key="15">
    <source>
        <dbReference type="SAM" id="Coils"/>
    </source>
</evidence>
<dbReference type="RefSeq" id="WP_132419252.1">
    <property type="nucleotide sequence ID" value="NZ_SKFG01000018.1"/>
</dbReference>
<dbReference type="PROSITE" id="PS50880">
    <property type="entry name" value="TOPRIM"/>
    <property type="match status" value="1"/>
</dbReference>
<dbReference type="InterPro" id="IPR002694">
    <property type="entry name" value="Znf_CHC2"/>
</dbReference>
<dbReference type="GO" id="GO:0008270">
    <property type="term" value="F:zinc ion binding"/>
    <property type="evidence" value="ECO:0007669"/>
    <property type="project" value="UniProtKB-UniRule"/>
</dbReference>
<dbReference type="InterPro" id="IPR034151">
    <property type="entry name" value="TOPRIM_DnaG_bac"/>
</dbReference>
<evidence type="ECO:0000256" key="6">
    <source>
        <dbReference type="ARBA" id="ARBA00022723"/>
    </source>
</evidence>
<evidence type="ECO:0000256" key="14">
    <source>
        <dbReference type="PIRSR" id="PIRSR002811-1"/>
    </source>
</evidence>
<keyword evidence="3 12" id="KW-0808">Transferase</keyword>
<dbReference type="InterPro" id="IPR019475">
    <property type="entry name" value="DNA_primase_DnaB-bd"/>
</dbReference>
<dbReference type="Gene3D" id="3.90.980.10">
    <property type="entry name" value="DNA primase, catalytic core, N-terminal domain"/>
    <property type="match status" value="1"/>
</dbReference>
<dbReference type="SUPFAM" id="SSF56731">
    <property type="entry name" value="DNA primase core"/>
    <property type="match status" value="1"/>
</dbReference>
<dbReference type="PANTHER" id="PTHR30313">
    <property type="entry name" value="DNA PRIMASE"/>
    <property type="match status" value="1"/>
</dbReference>